<dbReference type="VEuPathDB" id="ToxoDB:BESB_070810"/>
<dbReference type="AlphaFoldDB" id="A0A2A9M7L6"/>
<protein>
    <submittedName>
        <fullName evidence="2">Uncharacterized protein</fullName>
    </submittedName>
</protein>
<accession>A0A2A9M7L6</accession>
<feature type="region of interest" description="Disordered" evidence="1">
    <location>
        <begin position="246"/>
        <end position="265"/>
    </location>
</feature>
<feature type="region of interest" description="Disordered" evidence="1">
    <location>
        <begin position="1"/>
        <end position="34"/>
    </location>
</feature>
<comment type="caution">
    <text evidence="2">The sequence shown here is derived from an EMBL/GenBank/DDBJ whole genome shotgun (WGS) entry which is preliminary data.</text>
</comment>
<gene>
    <name evidence="2" type="ORF">BESB_070810</name>
</gene>
<keyword evidence="3" id="KW-1185">Reference proteome</keyword>
<dbReference type="KEGG" id="bbes:BESB_070810"/>
<evidence type="ECO:0000313" key="2">
    <source>
        <dbReference type="EMBL" id="PFH33929.1"/>
    </source>
</evidence>
<sequence length="580" mass="60767">MRAEKKHGDASLVPPTRSPFSPPPPRAFPVSPLPSPLLPPPQKWIVATEKRVHPSARAAATALESVGRSQGERKTFVTRVLQAMLAQRYRVSNQESERVWRRVLAGILNRLTTTTKSAVPSHAYHLAACADSVPSASSAASSHACPVESAAATAASGSLAAPPPPRASWVSPLPSRILPPPPKWLVVNEEGGHPTAPVAATPVAVQKSFFAGAPAGAGAKLGSTGQTDEERRAVYSWVLKTLRERQARAGNQGSDESGQPDLGGTLNPKYPITATNGAVPGHACDSGPFPYFVPSASLASSLHACLMGSAAATASSGSLDAPPPSPYIHPPIFAARPPPSSASSASALAWPEWPRASSSGSEPLQVHFRVKWKQGAHRNICVALVAKCQELAWSPLAPLFSSPAYSRRSVACQSSSFASSSPPLSPSCSFGEAPKSLCSLSTVASLGPPAASAPFAGSARPSQSSSSAFLVSSRLPLLLKQVAPRDGAEDEWTSDPLLLQSVAPGHVVPFVFLLWDTEKGGPARIEPVPDRRWFALPRARGSYTIDAGAFQDARGGQAAVYPTPPPVNRGPWDMAFDDEF</sequence>
<dbReference type="Proteomes" id="UP000224006">
    <property type="component" value="Unassembled WGS sequence"/>
</dbReference>
<name>A0A2A9M7L6_BESBE</name>
<reference evidence="2 3" key="1">
    <citation type="submission" date="2017-09" db="EMBL/GenBank/DDBJ databases">
        <title>Genome sequencing of Besnoitia besnoiti strain Bb-Ger1.</title>
        <authorList>
            <person name="Schares G."/>
            <person name="Venepally P."/>
            <person name="Lorenzi H.A."/>
        </authorList>
    </citation>
    <scope>NUCLEOTIDE SEQUENCE [LARGE SCALE GENOMIC DNA]</scope>
    <source>
        <strain evidence="2 3">Bb-Ger1</strain>
    </source>
</reference>
<feature type="compositionally biased region" description="Pro residues" evidence="1">
    <location>
        <begin position="16"/>
        <end position="34"/>
    </location>
</feature>
<dbReference type="GeneID" id="40312007"/>
<proteinExistence type="predicted"/>
<dbReference type="RefSeq" id="XP_029217938.1">
    <property type="nucleotide sequence ID" value="XM_029365454.1"/>
</dbReference>
<dbReference type="EMBL" id="NWUJ01000007">
    <property type="protein sequence ID" value="PFH33929.1"/>
    <property type="molecule type" value="Genomic_DNA"/>
</dbReference>
<evidence type="ECO:0000256" key="1">
    <source>
        <dbReference type="SAM" id="MobiDB-lite"/>
    </source>
</evidence>
<evidence type="ECO:0000313" key="3">
    <source>
        <dbReference type="Proteomes" id="UP000224006"/>
    </source>
</evidence>
<organism evidence="2 3">
    <name type="scientific">Besnoitia besnoiti</name>
    <name type="common">Apicomplexan protozoan</name>
    <dbReference type="NCBI Taxonomy" id="94643"/>
    <lineage>
        <taxon>Eukaryota</taxon>
        <taxon>Sar</taxon>
        <taxon>Alveolata</taxon>
        <taxon>Apicomplexa</taxon>
        <taxon>Conoidasida</taxon>
        <taxon>Coccidia</taxon>
        <taxon>Eucoccidiorida</taxon>
        <taxon>Eimeriorina</taxon>
        <taxon>Sarcocystidae</taxon>
        <taxon>Besnoitia</taxon>
    </lineage>
</organism>